<dbReference type="Pfam" id="PF01494">
    <property type="entry name" value="FAD_binding_3"/>
    <property type="match status" value="1"/>
</dbReference>
<organism evidence="5 6">
    <name type="scientific">Cladophialophora immunda</name>
    <dbReference type="NCBI Taxonomy" id="569365"/>
    <lineage>
        <taxon>Eukaryota</taxon>
        <taxon>Fungi</taxon>
        <taxon>Dikarya</taxon>
        <taxon>Ascomycota</taxon>
        <taxon>Pezizomycotina</taxon>
        <taxon>Eurotiomycetes</taxon>
        <taxon>Chaetothyriomycetidae</taxon>
        <taxon>Chaetothyriales</taxon>
        <taxon>Herpotrichiellaceae</taxon>
        <taxon>Cladophialophora</taxon>
    </lineage>
</organism>
<protein>
    <recommendedName>
        <fullName evidence="4">FAD-binding domain-containing protein</fullName>
    </recommendedName>
</protein>
<dbReference type="GO" id="GO:0016491">
    <property type="term" value="F:oxidoreductase activity"/>
    <property type="evidence" value="ECO:0007669"/>
    <property type="project" value="UniProtKB-KW"/>
</dbReference>
<dbReference type="STRING" id="569365.A0A0D1Z7U2"/>
<dbReference type="PANTHER" id="PTHR46865:SF8">
    <property type="entry name" value="POSSIBLE OXIDOREDUCTASE"/>
    <property type="match status" value="1"/>
</dbReference>
<dbReference type="InterPro" id="IPR002938">
    <property type="entry name" value="FAD-bd"/>
</dbReference>
<dbReference type="Gene3D" id="3.50.50.60">
    <property type="entry name" value="FAD/NAD(P)-binding domain"/>
    <property type="match status" value="1"/>
</dbReference>
<keyword evidence="2" id="KW-0274">FAD</keyword>
<keyword evidence="1" id="KW-0285">Flavoprotein</keyword>
<dbReference type="Proteomes" id="UP000054466">
    <property type="component" value="Unassembled WGS sequence"/>
</dbReference>
<evidence type="ECO:0000256" key="3">
    <source>
        <dbReference type="ARBA" id="ARBA00023002"/>
    </source>
</evidence>
<accession>A0A0D1Z7U2</accession>
<proteinExistence type="predicted"/>
<dbReference type="EMBL" id="KN847046">
    <property type="protein sequence ID" value="KIW23721.1"/>
    <property type="molecule type" value="Genomic_DNA"/>
</dbReference>
<name>A0A0D1Z7U2_9EURO</name>
<feature type="domain" description="FAD-binding" evidence="4">
    <location>
        <begin position="6"/>
        <end position="316"/>
    </location>
</feature>
<dbReference type="GO" id="GO:0071949">
    <property type="term" value="F:FAD binding"/>
    <property type="evidence" value="ECO:0007669"/>
    <property type="project" value="InterPro"/>
</dbReference>
<evidence type="ECO:0000256" key="2">
    <source>
        <dbReference type="ARBA" id="ARBA00022827"/>
    </source>
</evidence>
<gene>
    <name evidence="5" type="ORF">PV07_11899</name>
</gene>
<dbReference type="InterPro" id="IPR036188">
    <property type="entry name" value="FAD/NAD-bd_sf"/>
</dbReference>
<dbReference type="OrthoDB" id="655030at2759"/>
<evidence type="ECO:0000256" key="1">
    <source>
        <dbReference type="ARBA" id="ARBA00022630"/>
    </source>
</evidence>
<sequence length="389" mass="43315">MAKPVALIVGAGIAGLAAAWWLDKAGWQSIVVDRAEAFRVGGYTMTISGLGHETVKHMSLLDELQSVAQHFDCNIINDCNGRELCRVKYVDVHGGGLDALAVRRDELARLLAKSLPDSCSIRFQETVSEFTEEGDKVRVVLAGGDVIEADLLIGADGFRSQIRRSLWKDSEGEFLEPLGYYYAAYNFSQQAETQNDCHSFNRPGQLDMLFALRDKGMTGMHIWREDQTLSTESSRDKFDILRKITSQSVQQVRDAVDQADKAGALVNMDSLTLVTLPRWSKGRVVLLGDAAHCLTLLSGQGAGMALVSAEILGKELQKTPDVLEALRNHEAKLRPSIERLQARSRRMAAWFIPKSTIAYYFRNLLLKILPYSWIVNFHVSTIKSEIELL</sequence>
<dbReference type="SUPFAM" id="SSF51905">
    <property type="entry name" value="FAD/NAD(P)-binding domain"/>
    <property type="match status" value="1"/>
</dbReference>
<dbReference type="InterPro" id="IPR051704">
    <property type="entry name" value="FAD_aromatic-hydroxylase"/>
</dbReference>
<keyword evidence="3" id="KW-0560">Oxidoreductase</keyword>
<dbReference type="HOGENOM" id="CLU_009665_1_0_1"/>
<evidence type="ECO:0000313" key="6">
    <source>
        <dbReference type="Proteomes" id="UP000054466"/>
    </source>
</evidence>
<dbReference type="RefSeq" id="XP_016243937.1">
    <property type="nucleotide sequence ID" value="XM_016399375.1"/>
</dbReference>
<keyword evidence="6" id="KW-1185">Reference proteome</keyword>
<evidence type="ECO:0000259" key="4">
    <source>
        <dbReference type="Pfam" id="PF01494"/>
    </source>
</evidence>
<dbReference type="VEuPathDB" id="FungiDB:PV07_11899"/>
<dbReference type="PANTHER" id="PTHR46865">
    <property type="entry name" value="OXIDOREDUCTASE-RELATED"/>
    <property type="match status" value="1"/>
</dbReference>
<dbReference type="PRINTS" id="PR00420">
    <property type="entry name" value="RNGMNOXGNASE"/>
</dbReference>
<reference evidence="5 6" key="1">
    <citation type="submission" date="2015-01" db="EMBL/GenBank/DDBJ databases">
        <title>The Genome Sequence of Cladophialophora immunda CBS83496.</title>
        <authorList>
            <consortium name="The Broad Institute Genomics Platform"/>
            <person name="Cuomo C."/>
            <person name="de Hoog S."/>
            <person name="Gorbushina A."/>
            <person name="Stielow B."/>
            <person name="Teixiera M."/>
            <person name="Abouelleil A."/>
            <person name="Chapman S.B."/>
            <person name="Priest M."/>
            <person name="Young S.K."/>
            <person name="Wortman J."/>
            <person name="Nusbaum C."/>
            <person name="Birren B."/>
        </authorList>
    </citation>
    <scope>NUCLEOTIDE SEQUENCE [LARGE SCALE GENOMIC DNA]</scope>
    <source>
        <strain evidence="5 6">CBS 83496</strain>
    </source>
</reference>
<evidence type="ECO:0000313" key="5">
    <source>
        <dbReference type="EMBL" id="KIW23721.1"/>
    </source>
</evidence>
<dbReference type="AlphaFoldDB" id="A0A0D1Z7U2"/>
<dbReference type="GeneID" id="27351093"/>